<dbReference type="Pfam" id="PF00109">
    <property type="entry name" value="ketoacyl-synt"/>
    <property type="match status" value="1"/>
</dbReference>
<dbReference type="InterPro" id="IPR050091">
    <property type="entry name" value="PKS_NRPS_Biosynth_Enz"/>
</dbReference>
<dbReference type="InterPro" id="IPR014030">
    <property type="entry name" value="Ketoacyl_synth_N"/>
</dbReference>
<keyword evidence="9" id="KW-1185">Reference proteome</keyword>
<dbReference type="InterPro" id="IPR014043">
    <property type="entry name" value="Acyl_transferase_dom"/>
</dbReference>
<dbReference type="SMART" id="SM00827">
    <property type="entry name" value="PKS_AT"/>
    <property type="match status" value="1"/>
</dbReference>
<name>A0A344LGA0_9PSEU</name>
<sequence length="2151" mass="227820">MPRAVPGRRLRRPEAVVNTAELTAWLVGRVAELLGRPAAEIDVRRPLRESGLSSRDTVTLTGDLRRLLGRPLPPTLLWEHSTIAALAGALSTEDRMPRPMARGEEGEPIAVVGIGVRLPGGIESPGDFWRLLEGGREAIGSVPDGRWESFADPAVLANIPQRGGFLSDATGFDAAFFGITPREAEAMDPQQRVLLEVAWSALEHAGIPPSSLGGTRTGVFTGVSASEYGMLTMSDLDTIDAWSGTGAAMSIASNRLSYLLDLRGPSLTVDTACSSSLVAVHMAVQSLQRGESETALVAGVNLMLSPGITANFHRAGVLAEDGRCKPFAGDADGIVRGEGCGVVVLRRLSEARRAGDRVLAVIRGSAVNSDGRSNGLMAPNPRAQEMVLADAYAAAGVDPAGVDYVEAHGTGTPLGDPIEAAALGAVLGSGREWGRPLLIGSVKSNLGHLEGAAGIVGLIKVVLSLGNRRLPASLHCDTPSAQIDFDGLGLRVVGEPVRWPRYSGMARAGVSAFGFGGTNAHVVLEEWPAGAFPAKQTGDGPGVFAISDRTKEGVRARAADLARWLDSADDVPLGALASTLAGRREHLPIRSVVLADDRAKLADGLRAVAKGQPSAAVVSGEAAPVPPEPVFVFSGYGSQWRGMGRELLATEPAFRDRIDELEPVFLREAGFSLRGALDGQPDGLAEIQLALLGTQLALAALWRSHGVEPAAVLGHSMGEVAASVVAGALDVADGVRVMATRSRLLESMDGTGAMAVVELSPAELSDLEANFPGITVAVYASPTQCTVSGDADQVAALVAHVESRGRLAKPLKVAGAGHSSAVDGLLGRFRAEVGPLHPRVPEIACYTSVLDDAREEPDFDVEYWAANLRRPVRFTQALDAAMADGHTVFLEISPHPVALAAIDQTAAGRAIGLGSSSRTAGEHATFLTSLARLHVLGVPGVLESRCPNATPVELPGPRWRHQRFWPARRTGRAGAHPLLGTHVELPDDGRHVWRGEVGTDAHPWLADHAALGVPVFPGTGFLELALAAARTVLKSDALAVADLELLKLLPLSARTEVTTTFSGDRVDIHAKSATGEWIRHATAKIRTGPEWTDPLPGAEDGEPFDLYRALDTIGQSYGPAFRLLRDVTAAPGRATALVSATAEPHYVLHPALADACLHALAAAADLDRAEGIYLPLSLGSVSVHGDPARGVRVQATVGSMEDDGLVGAVRLLDESGAVVVAIDEVYVRRFQRSSLPVPLSGKVFEARWEQAELPAEQPGARTWLVLGELAEPELVAFRDAVCGQGDELLRRETEGLAAFLRERSEVDAVLFMAGASGMAPEEGERLVLAASAVVAELAELPDPPRLWLVGSGGAAIEPGEAGCPGNAALRGLVRVLAFEHPELRASLLDFDAEPDPARLWVTELHDEIRADSPADEVAWREGVRYVRRLARPALQPGSPAVRDGAYVITGGLGGLGLHAARWLLDRGASRVVLSSRRGGETPLPGVEVVAGDIAEPGVAERLVEVATREGMPLRGVLHAAGVLADGAAMKLTAEQVRRAWWPKAHGAWRLSEATMGHELDWWLVYSSAASLLGSPGQAAYATANAWMDSLVEWRRANGLPATTINWGAWGDIGAAAGTKNPVLEPLSPDEGLEALEAVLADGRAATGVARLDTTTVLTLFPQLTARFFFSLLAPDEPQVRWDGMAALRTAEPAAARAALADHLVAIVAGLMGFEPEQIDRHCPLTQLGLDSLLAMRARGAVERDFGLSLPMPLLLRGASLSEVAAHLAEAAGFGGEPVAAKPTVVGPRDPAERWVARAWREVLAGREPGVYDDFFLVGGDAERAERLRAAIAEELSSVPDERTLFAAPTIAAMADLLRAEIEGHGGGPIRLLRDGVAADPVFLFHPAGGPTSVYRALADRLTDGQPAYGFERLDDLDELEDKAACYAELVREIQPNGPYRLGGWSFGGCLAYETAQQLTSAGEAVELVFLIDSILPLPAPGRSSADLLLERFGRFAEHIEQTYGAELDLSDLDLGGLDEREQIRLVMDRLATKVPGLGQGVLHHQYTSYLDARVAERYRPRPYDGRVVLFRASEPHPLTTTLDPRYLRTDDALGWDELCPALEVVRVPGDHLSLIDPPNVEVISDRLNRLLNGGSAAWSRTTAATTRPPTA</sequence>
<dbReference type="InterPro" id="IPR032821">
    <property type="entry name" value="PKS_assoc"/>
</dbReference>
<accession>A0A344LGA0</accession>
<feature type="domain" description="Ketosynthase family 3 (KS3)" evidence="6">
    <location>
        <begin position="106"/>
        <end position="526"/>
    </location>
</feature>
<dbReference type="SMART" id="SM00823">
    <property type="entry name" value="PKS_PP"/>
    <property type="match status" value="2"/>
</dbReference>
<evidence type="ECO:0000256" key="2">
    <source>
        <dbReference type="ARBA" id="ARBA00022553"/>
    </source>
</evidence>
<gene>
    <name evidence="8" type="ORF">A4R43_35350</name>
</gene>
<dbReference type="InterPro" id="IPR020806">
    <property type="entry name" value="PKS_PP-bd"/>
</dbReference>
<dbReference type="Pfam" id="PF08659">
    <property type="entry name" value="KR"/>
    <property type="match status" value="1"/>
</dbReference>
<dbReference type="GO" id="GO:0005737">
    <property type="term" value="C:cytoplasm"/>
    <property type="evidence" value="ECO:0007669"/>
    <property type="project" value="TreeGrafter"/>
</dbReference>
<dbReference type="FunFam" id="3.40.47.10:FF:000019">
    <property type="entry name" value="Polyketide synthase type I"/>
    <property type="match status" value="1"/>
</dbReference>
<dbReference type="InterPro" id="IPR036736">
    <property type="entry name" value="ACP-like_sf"/>
</dbReference>
<dbReference type="PROSITE" id="PS50075">
    <property type="entry name" value="CARRIER"/>
    <property type="match status" value="3"/>
</dbReference>
<dbReference type="PROSITE" id="PS00012">
    <property type="entry name" value="PHOSPHOPANTETHEINE"/>
    <property type="match status" value="1"/>
</dbReference>
<feature type="domain" description="Carrier" evidence="5">
    <location>
        <begin position="17"/>
        <end position="94"/>
    </location>
</feature>
<evidence type="ECO:0000259" key="6">
    <source>
        <dbReference type="PROSITE" id="PS52004"/>
    </source>
</evidence>
<dbReference type="Gene3D" id="3.40.50.1820">
    <property type="entry name" value="alpha/beta hydrolase"/>
    <property type="match status" value="1"/>
</dbReference>
<dbReference type="SMART" id="SM00826">
    <property type="entry name" value="PKS_DH"/>
    <property type="match status" value="1"/>
</dbReference>
<evidence type="ECO:0000259" key="5">
    <source>
        <dbReference type="PROSITE" id="PS50075"/>
    </source>
</evidence>
<dbReference type="CDD" id="cd00833">
    <property type="entry name" value="PKS"/>
    <property type="match status" value="1"/>
</dbReference>
<keyword evidence="1" id="KW-0596">Phosphopantetheine</keyword>
<proteinExistence type="predicted"/>
<dbReference type="InterPro" id="IPR009081">
    <property type="entry name" value="PP-bd_ACP"/>
</dbReference>
<dbReference type="Gene3D" id="3.40.50.720">
    <property type="entry name" value="NAD(P)-binding Rossmann-like Domain"/>
    <property type="match status" value="1"/>
</dbReference>
<evidence type="ECO:0000259" key="7">
    <source>
        <dbReference type="PROSITE" id="PS52019"/>
    </source>
</evidence>
<dbReference type="InterPro" id="IPR001031">
    <property type="entry name" value="Thioesterase"/>
</dbReference>
<dbReference type="InterPro" id="IPR016035">
    <property type="entry name" value="Acyl_Trfase/lysoPLipase"/>
</dbReference>
<dbReference type="InterPro" id="IPR013968">
    <property type="entry name" value="PKS_KR"/>
</dbReference>
<dbReference type="Gene3D" id="3.40.47.10">
    <property type="match status" value="1"/>
</dbReference>
<dbReference type="InterPro" id="IPR014031">
    <property type="entry name" value="Ketoacyl_synth_C"/>
</dbReference>
<dbReference type="Gene3D" id="1.10.1200.10">
    <property type="entry name" value="ACP-like"/>
    <property type="match status" value="3"/>
</dbReference>
<dbReference type="Pfam" id="PF21089">
    <property type="entry name" value="PKS_DH_N"/>
    <property type="match status" value="1"/>
</dbReference>
<feature type="active site" description="Proton donor; for dehydratase activity" evidence="4">
    <location>
        <position position="1154"/>
    </location>
</feature>
<feature type="domain" description="PKS/mFAS DH" evidence="7">
    <location>
        <begin position="976"/>
        <end position="1236"/>
    </location>
</feature>
<feature type="region of interest" description="N-terminal hotdog fold" evidence="4">
    <location>
        <begin position="976"/>
        <end position="1092"/>
    </location>
</feature>
<dbReference type="InterPro" id="IPR006162">
    <property type="entry name" value="Ppantetheine_attach_site"/>
</dbReference>
<dbReference type="Pfam" id="PF16197">
    <property type="entry name" value="KAsynt_C_assoc"/>
    <property type="match status" value="1"/>
</dbReference>
<feature type="active site" description="Proton acceptor; for dehydratase activity" evidence="4">
    <location>
        <position position="1008"/>
    </location>
</feature>
<dbReference type="PROSITE" id="PS52019">
    <property type="entry name" value="PKS_MFAS_DH"/>
    <property type="match status" value="1"/>
</dbReference>
<dbReference type="SMART" id="SM00822">
    <property type="entry name" value="PKS_KR"/>
    <property type="match status" value="1"/>
</dbReference>
<feature type="region of interest" description="C-terminal hotdog fold" evidence="4">
    <location>
        <begin position="1099"/>
        <end position="1236"/>
    </location>
</feature>
<dbReference type="Gene3D" id="3.30.70.250">
    <property type="entry name" value="Malonyl-CoA ACP transacylase, ACP-binding"/>
    <property type="match status" value="1"/>
</dbReference>
<dbReference type="KEGG" id="aab:A4R43_35350"/>
<dbReference type="InterPro" id="IPR016039">
    <property type="entry name" value="Thiolase-like"/>
</dbReference>
<evidence type="ECO:0000313" key="9">
    <source>
        <dbReference type="Proteomes" id="UP000250434"/>
    </source>
</evidence>
<dbReference type="GO" id="GO:0005886">
    <property type="term" value="C:plasma membrane"/>
    <property type="evidence" value="ECO:0007669"/>
    <property type="project" value="TreeGrafter"/>
</dbReference>
<dbReference type="PANTHER" id="PTHR43775:SF37">
    <property type="entry name" value="SI:DKEY-61P9.11"/>
    <property type="match status" value="1"/>
</dbReference>
<keyword evidence="2" id="KW-0597">Phosphoprotein</keyword>
<organism evidence="8 9">
    <name type="scientific">Amycolatopsis albispora</name>
    <dbReference type="NCBI Taxonomy" id="1804986"/>
    <lineage>
        <taxon>Bacteria</taxon>
        <taxon>Bacillati</taxon>
        <taxon>Actinomycetota</taxon>
        <taxon>Actinomycetes</taxon>
        <taxon>Pseudonocardiales</taxon>
        <taxon>Pseudonocardiaceae</taxon>
        <taxon>Amycolatopsis</taxon>
    </lineage>
</organism>
<dbReference type="SUPFAM" id="SSF53901">
    <property type="entry name" value="Thiolase-like"/>
    <property type="match status" value="1"/>
</dbReference>
<dbReference type="Pfam" id="PF02801">
    <property type="entry name" value="Ketoacyl-synt_C"/>
    <property type="match status" value="1"/>
</dbReference>
<dbReference type="EMBL" id="CP015163">
    <property type="protein sequence ID" value="AXB47074.1"/>
    <property type="molecule type" value="Genomic_DNA"/>
</dbReference>
<dbReference type="Gene3D" id="3.40.366.10">
    <property type="entry name" value="Malonyl-Coenzyme A Acyl Carrier Protein, domain 2"/>
    <property type="match status" value="1"/>
</dbReference>
<dbReference type="InterPro" id="IPR029058">
    <property type="entry name" value="AB_hydrolase_fold"/>
</dbReference>
<dbReference type="PANTHER" id="PTHR43775">
    <property type="entry name" value="FATTY ACID SYNTHASE"/>
    <property type="match status" value="1"/>
</dbReference>
<feature type="domain" description="Carrier" evidence="5">
    <location>
        <begin position="1694"/>
        <end position="1771"/>
    </location>
</feature>
<dbReference type="Proteomes" id="UP000250434">
    <property type="component" value="Chromosome"/>
</dbReference>
<dbReference type="PROSITE" id="PS00606">
    <property type="entry name" value="KS3_1"/>
    <property type="match status" value="1"/>
</dbReference>
<dbReference type="SUPFAM" id="SSF55048">
    <property type="entry name" value="Probable ACP-binding domain of malonyl-CoA ACP transacylase"/>
    <property type="match status" value="1"/>
</dbReference>
<dbReference type="GO" id="GO:0004312">
    <property type="term" value="F:fatty acid synthase activity"/>
    <property type="evidence" value="ECO:0007669"/>
    <property type="project" value="TreeGrafter"/>
</dbReference>
<dbReference type="Pfam" id="PF00975">
    <property type="entry name" value="Thioesterase"/>
    <property type="match status" value="1"/>
</dbReference>
<dbReference type="GO" id="GO:0031177">
    <property type="term" value="F:phosphopantetheine binding"/>
    <property type="evidence" value="ECO:0007669"/>
    <property type="project" value="InterPro"/>
</dbReference>
<dbReference type="SUPFAM" id="SSF53474">
    <property type="entry name" value="alpha/beta-Hydrolases"/>
    <property type="match status" value="1"/>
</dbReference>
<evidence type="ECO:0000256" key="4">
    <source>
        <dbReference type="PROSITE-ProRule" id="PRU01363"/>
    </source>
</evidence>
<dbReference type="PROSITE" id="PS52004">
    <property type="entry name" value="KS3_2"/>
    <property type="match status" value="1"/>
</dbReference>
<dbReference type="InterPro" id="IPR020841">
    <property type="entry name" value="PKS_Beta-ketoAc_synthase_dom"/>
</dbReference>
<evidence type="ECO:0000256" key="1">
    <source>
        <dbReference type="ARBA" id="ARBA00022450"/>
    </source>
</evidence>
<evidence type="ECO:0000313" key="8">
    <source>
        <dbReference type="EMBL" id="AXB47074.1"/>
    </source>
</evidence>
<dbReference type="InterPro" id="IPR001227">
    <property type="entry name" value="Ac_transferase_dom_sf"/>
</dbReference>
<dbReference type="Pfam" id="PF14765">
    <property type="entry name" value="PS-DH"/>
    <property type="match status" value="1"/>
</dbReference>
<dbReference type="Pfam" id="PF00698">
    <property type="entry name" value="Acyl_transf_1"/>
    <property type="match status" value="1"/>
</dbReference>
<dbReference type="InterPro" id="IPR049552">
    <property type="entry name" value="PKS_DH_N"/>
</dbReference>
<dbReference type="InterPro" id="IPR016036">
    <property type="entry name" value="Malonyl_transacylase_ACP-bd"/>
</dbReference>
<dbReference type="InterPro" id="IPR049900">
    <property type="entry name" value="PKS_mFAS_DH"/>
</dbReference>
<dbReference type="SMART" id="SM00824">
    <property type="entry name" value="PKS_TE"/>
    <property type="match status" value="1"/>
</dbReference>
<dbReference type="InterPro" id="IPR020807">
    <property type="entry name" value="PKS_DH"/>
</dbReference>
<dbReference type="Pfam" id="PF00550">
    <property type="entry name" value="PP-binding"/>
    <property type="match status" value="2"/>
</dbReference>
<dbReference type="Gene3D" id="3.10.129.110">
    <property type="entry name" value="Polyketide synthase dehydratase"/>
    <property type="match status" value="1"/>
</dbReference>
<dbReference type="SUPFAM" id="SSF51735">
    <property type="entry name" value="NAD(P)-binding Rossmann-fold domains"/>
    <property type="match status" value="2"/>
</dbReference>
<dbReference type="InterPro" id="IPR036291">
    <property type="entry name" value="NAD(P)-bd_dom_sf"/>
</dbReference>
<protein>
    <submittedName>
        <fullName evidence="8">Polyketide synthase</fullName>
    </submittedName>
</protein>
<dbReference type="InterPro" id="IPR057326">
    <property type="entry name" value="KR_dom"/>
</dbReference>
<keyword evidence="3" id="KW-0808">Transferase</keyword>
<reference evidence="8 9" key="1">
    <citation type="submission" date="2016-04" db="EMBL/GenBank/DDBJ databases">
        <title>Complete genome sequence and analysis of deep-sea sediment isolate, Amycolatopsis sp. WP1.</title>
        <authorList>
            <person name="Wang H."/>
            <person name="Chen S."/>
            <person name="Wu Q."/>
        </authorList>
    </citation>
    <scope>NUCLEOTIDE SEQUENCE [LARGE SCALE GENOMIC DNA]</scope>
    <source>
        <strain evidence="8 9">WP1</strain>
    </source>
</reference>
<dbReference type="InterPro" id="IPR018201">
    <property type="entry name" value="Ketoacyl_synth_AS"/>
</dbReference>
<dbReference type="SUPFAM" id="SSF47336">
    <property type="entry name" value="ACP-like"/>
    <property type="match status" value="3"/>
</dbReference>
<dbReference type="InterPro" id="IPR049551">
    <property type="entry name" value="PKS_DH_C"/>
</dbReference>
<dbReference type="InterPro" id="IPR042104">
    <property type="entry name" value="PKS_dehydratase_sf"/>
</dbReference>
<evidence type="ECO:0000256" key="3">
    <source>
        <dbReference type="ARBA" id="ARBA00022679"/>
    </source>
</evidence>
<dbReference type="CDD" id="cd08955">
    <property type="entry name" value="KR_2_FAS_SDR_x"/>
    <property type="match status" value="1"/>
</dbReference>
<feature type="domain" description="Carrier" evidence="5">
    <location>
        <begin position="1786"/>
        <end position="1861"/>
    </location>
</feature>
<dbReference type="GO" id="GO:0071770">
    <property type="term" value="P:DIM/DIP cell wall layer assembly"/>
    <property type="evidence" value="ECO:0007669"/>
    <property type="project" value="TreeGrafter"/>
</dbReference>
<dbReference type="SUPFAM" id="SSF52151">
    <property type="entry name" value="FabD/lysophospholipase-like"/>
    <property type="match status" value="1"/>
</dbReference>
<dbReference type="InterPro" id="IPR020802">
    <property type="entry name" value="TesA-like"/>
</dbReference>
<dbReference type="GO" id="GO:0004315">
    <property type="term" value="F:3-oxoacyl-[acyl-carrier-protein] synthase activity"/>
    <property type="evidence" value="ECO:0007669"/>
    <property type="project" value="InterPro"/>
</dbReference>
<dbReference type="GO" id="GO:0006633">
    <property type="term" value="P:fatty acid biosynthetic process"/>
    <property type="evidence" value="ECO:0007669"/>
    <property type="project" value="InterPro"/>
</dbReference>
<dbReference type="SMART" id="SM00825">
    <property type="entry name" value="PKS_KS"/>
    <property type="match status" value="1"/>
</dbReference>